<evidence type="ECO:0000313" key="3">
    <source>
        <dbReference type="Proteomes" id="UP001212997"/>
    </source>
</evidence>
<dbReference type="EMBL" id="JANAWD010001173">
    <property type="protein sequence ID" value="KAJ3474029.1"/>
    <property type="molecule type" value="Genomic_DNA"/>
</dbReference>
<evidence type="ECO:0000256" key="1">
    <source>
        <dbReference type="SAM" id="MobiDB-lite"/>
    </source>
</evidence>
<gene>
    <name evidence="2" type="ORF">NLI96_g12689</name>
</gene>
<accession>A0AAD5UR53</accession>
<evidence type="ECO:0000313" key="2">
    <source>
        <dbReference type="EMBL" id="KAJ3474029.1"/>
    </source>
</evidence>
<proteinExistence type="predicted"/>
<organism evidence="2 3">
    <name type="scientific">Meripilus lineatus</name>
    <dbReference type="NCBI Taxonomy" id="2056292"/>
    <lineage>
        <taxon>Eukaryota</taxon>
        <taxon>Fungi</taxon>
        <taxon>Dikarya</taxon>
        <taxon>Basidiomycota</taxon>
        <taxon>Agaricomycotina</taxon>
        <taxon>Agaricomycetes</taxon>
        <taxon>Polyporales</taxon>
        <taxon>Meripilaceae</taxon>
        <taxon>Meripilus</taxon>
    </lineage>
</organism>
<reference evidence="2" key="1">
    <citation type="submission" date="2022-07" db="EMBL/GenBank/DDBJ databases">
        <title>Genome Sequence of Physisporinus lineatus.</title>
        <authorList>
            <person name="Buettner E."/>
        </authorList>
    </citation>
    <scope>NUCLEOTIDE SEQUENCE</scope>
    <source>
        <strain evidence="2">VT162</strain>
    </source>
</reference>
<dbReference type="Proteomes" id="UP001212997">
    <property type="component" value="Unassembled WGS sequence"/>
</dbReference>
<sequence>MEEVKDEDTVPKYPTLNNNENYILEQIDNEVERDGVHREDAVKPRKGPTDETVGTRAISSTDGTLPTRTQHKSKRLVPVRWGNQERDRAKVPNITEKFVPTRHSSLEVPRDKFSEEDKLGLNDLIWEEIKSELEELKNLEEFQPRKTNHLREQWFTKCQDIMNGAPSRLPLMREINHHIPLIDQNKRYMYHLPRCPNTMKVDLMAKIDRYLKAEW</sequence>
<protein>
    <submittedName>
        <fullName evidence="2">Uncharacterized protein</fullName>
    </submittedName>
</protein>
<keyword evidence="3" id="KW-1185">Reference proteome</keyword>
<feature type="compositionally biased region" description="Polar residues" evidence="1">
    <location>
        <begin position="57"/>
        <end position="68"/>
    </location>
</feature>
<name>A0AAD5UR53_9APHY</name>
<feature type="compositionally biased region" description="Basic and acidic residues" evidence="1">
    <location>
        <begin position="30"/>
        <end position="49"/>
    </location>
</feature>
<dbReference type="AlphaFoldDB" id="A0AAD5UR53"/>
<comment type="caution">
    <text evidence="2">The sequence shown here is derived from an EMBL/GenBank/DDBJ whole genome shotgun (WGS) entry which is preliminary data.</text>
</comment>
<feature type="region of interest" description="Disordered" evidence="1">
    <location>
        <begin position="1"/>
        <end position="73"/>
    </location>
</feature>